<organism evidence="3">
    <name type="scientific">freshwater metagenome</name>
    <dbReference type="NCBI Taxonomy" id="449393"/>
    <lineage>
        <taxon>unclassified sequences</taxon>
        <taxon>metagenomes</taxon>
        <taxon>ecological metagenomes</taxon>
    </lineage>
</organism>
<accession>A0A6J7HHS4</accession>
<dbReference type="EMBL" id="CAEZSF010000005">
    <property type="protein sequence ID" value="CAB4529921.1"/>
    <property type="molecule type" value="Genomic_DNA"/>
</dbReference>
<dbReference type="EMBL" id="CAFBMG010000217">
    <property type="protein sequence ID" value="CAB4919092.1"/>
    <property type="molecule type" value="Genomic_DNA"/>
</dbReference>
<protein>
    <submittedName>
        <fullName evidence="3">Unannotated protein</fullName>
    </submittedName>
</protein>
<evidence type="ECO:0000313" key="3">
    <source>
        <dbReference type="EMBL" id="CAB4919092.1"/>
    </source>
</evidence>
<proteinExistence type="predicted"/>
<dbReference type="AlphaFoldDB" id="A0A6J7HHS4"/>
<evidence type="ECO:0000313" key="2">
    <source>
        <dbReference type="EMBL" id="CAB4726377.1"/>
    </source>
</evidence>
<name>A0A6J7HHS4_9ZZZZ</name>
<gene>
    <name evidence="1" type="ORF">UFOPK1358_00116</name>
    <name evidence="2" type="ORF">UFOPK2766_00037</name>
    <name evidence="3" type="ORF">UFOPK3519_01839</name>
</gene>
<evidence type="ECO:0000313" key="1">
    <source>
        <dbReference type="EMBL" id="CAB4529921.1"/>
    </source>
</evidence>
<sequence>MIVALVAIGAAVLAAGGAALGWVKKSRSKTDSEA</sequence>
<reference evidence="3" key="1">
    <citation type="submission" date="2020-05" db="EMBL/GenBank/DDBJ databases">
        <authorList>
            <person name="Chiriac C."/>
            <person name="Salcher M."/>
            <person name="Ghai R."/>
            <person name="Kavagutti S V."/>
        </authorList>
    </citation>
    <scope>NUCLEOTIDE SEQUENCE</scope>
</reference>
<dbReference type="EMBL" id="CAEZYU010000001">
    <property type="protein sequence ID" value="CAB4726377.1"/>
    <property type="molecule type" value="Genomic_DNA"/>
</dbReference>